<name>A0A7R8VPE5_TIMDO</name>
<organism evidence="1">
    <name type="scientific">Timema douglasi</name>
    <name type="common">Walking stick</name>
    <dbReference type="NCBI Taxonomy" id="61478"/>
    <lineage>
        <taxon>Eukaryota</taxon>
        <taxon>Metazoa</taxon>
        <taxon>Ecdysozoa</taxon>
        <taxon>Arthropoda</taxon>
        <taxon>Hexapoda</taxon>
        <taxon>Insecta</taxon>
        <taxon>Pterygota</taxon>
        <taxon>Neoptera</taxon>
        <taxon>Polyneoptera</taxon>
        <taxon>Phasmatodea</taxon>
        <taxon>Timematodea</taxon>
        <taxon>Timematoidea</taxon>
        <taxon>Timematidae</taxon>
        <taxon>Timema</taxon>
    </lineage>
</organism>
<proteinExistence type="predicted"/>
<evidence type="ECO:0000313" key="1">
    <source>
        <dbReference type="EMBL" id="CAD7201699.1"/>
    </source>
</evidence>
<gene>
    <name evidence="1" type="ORF">TDIB3V08_LOCUS7894</name>
</gene>
<accession>A0A7R8VPE5</accession>
<protein>
    <submittedName>
        <fullName evidence="1">Uncharacterized protein</fullName>
    </submittedName>
</protein>
<reference evidence="1" key="1">
    <citation type="submission" date="2020-11" db="EMBL/GenBank/DDBJ databases">
        <authorList>
            <person name="Tran Van P."/>
        </authorList>
    </citation>
    <scope>NUCLEOTIDE SEQUENCE</scope>
</reference>
<dbReference type="EMBL" id="OA568603">
    <property type="protein sequence ID" value="CAD7201699.1"/>
    <property type="molecule type" value="Genomic_DNA"/>
</dbReference>
<sequence length="113" mass="12300">MEAIKEGMTEEDGGVLLKRPGHSLETVDDVIGKPSRPADDLDFTGVKFGVLPQYLAEEFKVGWWSINPNHVCLIFTPTYKIFGRSSTGRGMRGGKPYVDIGVVGICSVSARAQ</sequence>
<dbReference type="AlphaFoldDB" id="A0A7R8VPE5"/>